<name>A0A1L9V259_ASPBC</name>
<evidence type="ECO:0000313" key="13">
    <source>
        <dbReference type="Proteomes" id="UP000184499"/>
    </source>
</evidence>
<dbReference type="InterPro" id="IPR017907">
    <property type="entry name" value="Znf_RING_CS"/>
</dbReference>
<dbReference type="STRING" id="767769.A0A1L9V259"/>
<feature type="domain" description="RING-type" evidence="10">
    <location>
        <begin position="157"/>
        <end position="201"/>
    </location>
</feature>
<dbReference type="InterPro" id="IPR018957">
    <property type="entry name" value="Znf_C3HC4_RING-type"/>
</dbReference>
<keyword evidence="5" id="KW-0677">Repeat</keyword>
<evidence type="ECO:0000256" key="5">
    <source>
        <dbReference type="ARBA" id="ARBA00022737"/>
    </source>
</evidence>
<dbReference type="AlphaFoldDB" id="A0A1L9V259"/>
<dbReference type="InterPro" id="IPR013083">
    <property type="entry name" value="Znf_RING/FYVE/PHD"/>
</dbReference>
<keyword evidence="6 9" id="KW-0863">Zinc-finger</keyword>
<evidence type="ECO:0000259" key="11">
    <source>
        <dbReference type="PROSITE" id="PS51873"/>
    </source>
</evidence>
<feature type="domain" description="RING-type" evidence="11">
    <location>
        <begin position="153"/>
        <end position="346"/>
    </location>
</feature>
<dbReference type="GO" id="GO:0008270">
    <property type="term" value="F:zinc ion binding"/>
    <property type="evidence" value="ECO:0007669"/>
    <property type="project" value="UniProtKB-KW"/>
</dbReference>
<gene>
    <name evidence="12" type="ORF">ASPBRDRAFT_202773</name>
</gene>
<dbReference type="InterPro" id="IPR044066">
    <property type="entry name" value="TRIAD_supradom"/>
</dbReference>
<dbReference type="GeneID" id="93574134"/>
<dbReference type="Gene3D" id="3.30.40.10">
    <property type="entry name" value="Zinc/RING finger domain, C3HC4 (zinc finger)"/>
    <property type="match status" value="1"/>
</dbReference>
<proteinExistence type="predicted"/>
<dbReference type="CDD" id="cd20335">
    <property type="entry name" value="BRcat_RBR"/>
    <property type="match status" value="1"/>
</dbReference>
<keyword evidence="3" id="KW-0808">Transferase</keyword>
<sequence>MEPFSQLEEEIFAITQQLWEVEEYLKSQKGKCRADERPDDNQTFLRESQEELRAHLRLLEDKKLSTSIALAVDSDRLVLAALAREEAQASDDRRLAIRLSEKNDDADLSATDSDVEQPQAACEPQASDDDCVAGPSMTFRERQAQELEKMAATETRCSVCYESYFAHKVTQLKCKHTYCDNCLKDLFLRATKDSTLFPPRCCREPIHLESAQLLMSETEISEFKCAEIEFSTTDRTYCSNVSCSRFILPSNIAAGQAHCLNCNSYTCTMCKKAFHTDDCTEDIDLQATLALASTHGWQRCYHCRAVVDLGVGCYHITCKCRAEFCYLCGLRWKTCRCELWAEGRLVVRAQEVVDRQAEEPLAPQQRQQLVAQMQVYLRESHECEHTGRFRRVEGPRRRGFICEICGEQHRKYILECRHCHIRVCETCRRHRL</sequence>
<organism evidence="12 13">
    <name type="scientific">Aspergillus brasiliensis (strain CBS 101740 / IMI 381727 / IBT 21946)</name>
    <dbReference type="NCBI Taxonomy" id="767769"/>
    <lineage>
        <taxon>Eukaryota</taxon>
        <taxon>Fungi</taxon>
        <taxon>Dikarya</taxon>
        <taxon>Ascomycota</taxon>
        <taxon>Pezizomycotina</taxon>
        <taxon>Eurotiomycetes</taxon>
        <taxon>Eurotiomycetidae</taxon>
        <taxon>Eurotiales</taxon>
        <taxon>Aspergillaceae</taxon>
        <taxon>Aspergillus</taxon>
        <taxon>Aspergillus subgen. Circumdati</taxon>
    </lineage>
</organism>
<dbReference type="OrthoDB" id="10009520at2759"/>
<dbReference type="EC" id="2.3.2.31" evidence="2"/>
<dbReference type="VEuPathDB" id="FungiDB:ASPBRDRAFT_202773"/>
<dbReference type="EMBL" id="KV878679">
    <property type="protein sequence ID" value="OJJ77889.1"/>
    <property type="molecule type" value="Genomic_DNA"/>
</dbReference>
<dbReference type="SUPFAM" id="SSF57850">
    <property type="entry name" value="RING/U-box"/>
    <property type="match status" value="2"/>
</dbReference>
<evidence type="ECO:0000256" key="7">
    <source>
        <dbReference type="ARBA" id="ARBA00022786"/>
    </source>
</evidence>
<dbReference type="CDD" id="cd22584">
    <property type="entry name" value="Rcat_RBR_unk"/>
    <property type="match status" value="1"/>
</dbReference>
<evidence type="ECO:0000256" key="6">
    <source>
        <dbReference type="ARBA" id="ARBA00022771"/>
    </source>
</evidence>
<dbReference type="RefSeq" id="XP_067485136.1">
    <property type="nucleotide sequence ID" value="XM_067621646.1"/>
</dbReference>
<dbReference type="Proteomes" id="UP000184499">
    <property type="component" value="Unassembled WGS sequence"/>
</dbReference>
<dbReference type="InterPro" id="IPR002867">
    <property type="entry name" value="IBR_dom"/>
</dbReference>
<evidence type="ECO:0000256" key="2">
    <source>
        <dbReference type="ARBA" id="ARBA00012251"/>
    </source>
</evidence>
<keyword evidence="7" id="KW-0833">Ubl conjugation pathway</keyword>
<evidence type="ECO:0000313" key="12">
    <source>
        <dbReference type="EMBL" id="OJJ77889.1"/>
    </source>
</evidence>
<dbReference type="PANTHER" id="PTHR11685">
    <property type="entry name" value="RBR FAMILY RING FINGER AND IBR DOMAIN-CONTAINING"/>
    <property type="match status" value="1"/>
</dbReference>
<evidence type="ECO:0000256" key="8">
    <source>
        <dbReference type="ARBA" id="ARBA00022833"/>
    </source>
</evidence>
<dbReference type="Gene3D" id="1.20.120.1750">
    <property type="match status" value="1"/>
</dbReference>
<dbReference type="GO" id="GO:0016567">
    <property type="term" value="P:protein ubiquitination"/>
    <property type="evidence" value="ECO:0007669"/>
    <property type="project" value="InterPro"/>
</dbReference>
<dbReference type="PROSITE" id="PS50089">
    <property type="entry name" value="ZF_RING_2"/>
    <property type="match status" value="1"/>
</dbReference>
<dbReference type="Pfam" id="PF01485">
    <property type="entry name" value="IBR"/>
    <property type="match status" value="1"/>
</dbReference>
<dbReference type="InterPro" id="IPR001841">
    <property type="entry name" value="Znf_RING"/>
</dbReference>
<dbReference type="GO" id="GO:0061630">
    <property type="term" value="F:ubiquitin protein ligase activity"/>
    <property type="evidence" value="ECO:0007669"/>
    <property type="project" value="UniProtKB-EC"/>
</dbReference>
<dbReference type="PROSITE" id="PS51873">
    <property type="entry name" value="TRIAD"/>
    <property type="match status" value="1"/>
</dbReference>
<evidence type="ECO:0000259" key="10">
    <source>
        <dbReference type="PROSITE" id="PS50089"/>
    </source>
</evidence>
<keyword evidence="13" id="KW-1185">Reference proteome</keyword>
<protein>
    <recommendedName>
        <fullName evidence="2">RBR-type E3 ubiquitin transferase</fullName>
        <ecNumber evidence="2">2.3.2.31</ecNumber>
    </recommendedName>
</protein>
<dbReference type="InterPro" id="IPR031127">
    <property type="entry name" value="E3_UB_ligase_RBR"/>
</dbReference>
<accession>A0A1L9V259</accession>
<dbReference type="Pfam" id="PF00097">
    <property type="entry name" value="zf-C3HC4"/>
    <property type="match status" value="1"/>
</dbReference>
<keyword evidence="8" id="KW-0862">Zinc</keyword>
<evidence type="ECO:0000256" key="3">
    <source>
        <dbReference type="ARBA" id="ARBA00022679"/>
    </source>
</evidence>
<evidence type="ECO:0000256" key="4">
    <source>
        <dbReference type="ARBA" id="ARBA00022723"/>
    </source>
</evidence>
<evidence type="ECO:0000256" key="1">
    <source>
        <dbReference type="ARBA" id="ARBA00001798"/>
    </source>
</evidence>
<dbReference type="OMA" id="RLYCAEP"/>
<dbReference type="PROSITE" id="PS00518">
    <property type="entry name" value="ZF_RING_1"/>
    <property type="match status" value="1"/>
</dbReference>
<keyword evidence="4" id="KW-0479">Metal-binding</keyword>
<comment type="catalytic activity">
    <reaction evidence="1">
        <text>[E2 ubiquitin-conjugating enzyme]-S-ubiquitinyl-L-cysteine + [acceptor protein]-L-lysine = [E2 ubiquitin-conjugating enzyme]-L-cysteine + [acceptor protein]-N(6)-ubiquitinyl-L-lysine.</text>
        <dbReference type="EC" id="2.3.2.31"/>
    </reaction>
</comment>
<reference evidence="13" key="1">
    <citation type="journal article" date="2017" name="Genome Biol.">
        <title>Comparative genomics reveals high biological diversity and specific adaptations in the industrially and medically important fungal genus Aspergillus.</title>
        <authorList>
            <person name="de Vries R.P."/>
            <person name="Riley R."/>
            <person name="Wiebenga A."/>
            <person name="Aguilar-Osorio G."/>
            <person name="Amillis S."/>
            <person name="Uchima C.A."/>
            <person name="Anderluh G."/>
            <person name="Asadollahi M."/>
            <person name="Askin M."/>
            <person name="Barry K."/>
            <person name="Battaglia E."/>
            <person name="Bayram O."/>
            <person name="Benocci T."/>
            <person name="Braus-Stromeyer S.A."/>
            <person name="Caldana C."/>
            <person name="Canovas D."/>
            <person name="Cerqueira G.C."/>
            <person name="Chen F."/>
            <person name="Chen W."/>
            <person name="Choi C."/>
            <person name="Clum A."/>
            <person name="Dos Santos R.A."/>
            <person name="Damasio A.R."/>
            <person name="Diallinas G."/>
            <person name="Emri T."/>
            <person name="Fekete E."/>
            <person name="Flipphi M."/>
            <person name="Freyberg S."/>
            <person name="Gallo A."/>
            <person name="Gournas C."/>
            <person name="Habgood R."/>
            <person name="Hainaut M."/>
            <person name="Harispe M.L."/>
            <person name="Henrissat B."/>
            <person name="Hilden K.S."/>
            <person name="Hope R."/>
            <person name="Hossain A."/>
            <person name="Karabika E."/>
            <person name="Karaffa L."/>
            <person name="Karanyi Z."/>
            <person name="Krasevec N."/>
            <person name="Kuo A."/>
            <person name="Kusch H."/>
            <person name="LaButti K."/>
            <person name="Lagendijk E.L."/>
            <person name="Lapidus A."/>
            <person name="Levasseur A."/>
            <person name="Lindquist E."/>
            <person name="Lipzen A."/>
            <person name="Logrieco A.F."/>
            <person name="MacCabe A."/>
            <person name="Maekelae M.R."/>
            <person name="Malavazi I."/>
            <person name="Melin P."/>
            <person name="Meyer V."/>
            <person name="Mielnichuk N."/>
            <person name="Miskei M."/>
            <person name="Molnar A.P."/>
            <person name="Mule G."/>
            <person name="Ngan C.Y."/>
            <person name="Orejas M."/>
            <person name="Orosz E."/>
            <person name="Ouedraogo J.P."/>
            <person name="Overkamp K.M."/>
            <person name="Park H.-S."/>
            <person name="Perrone G."/>
            <person name="Piumi F."/>
            <person name="Punt P.J."/>
            <person name="Ram A.F."/>
            <person name="Ramon A."/>
            <person name="Rauscher S."/>
            <person name="Record E."/>
            <person name="Riano-Pachon D.M."/>
            <person name="Robert V."/>
            <person name="Roehrig J."/>
            <person name="Ruller R."/>
            <person name="Salamov A."/>
            <person name="Salih N.S."/>
            <person name="Samson R.A."/>
            <person name="Sandor E."/>
            <person name="Sanguinetti M."/>
            <person name="Schuetze T."/>
            <person name="Sepcic K."/>
            <person name="Shelest E."/>
            <person name="Sherlock G."/>
            <person name="Sophianopoulou V."/>
            <person name="Squina F.M."/>
            <person name="Sun H."/>
            <person name="Susca A."/>
            <person name="Todd R.B."/>
            <person name="Tsang A."/>
            <person name="Unkles S.E."/>
            <person name="van de Wiele N."/>
            <person name="van Rossen-Uffink D."/>
            <person name="Oliveira J.V."/>
            <person name="Vesth T.C."/>
            <person name="Visser J."/>
            <person name="Yu J.-H."/>
            <person name="Zhou M."/>
            <person name="Andersen M.R."/>
            <person name="Archer D.B."/>
            <person name="Baker S.E."/>
            <person name="Benoit I."/>
            <person name="Brakhage A.A."/>
            <person name="Braus G.H."/>
            <person name="Fischer R."/>
            <person name="Frisvad J.C."/>
            <person name="Goldman G.H."/>
            <person name="Houbraken J."/>
            <person name="Oakley B."/>
            <person name="Pocsi I."/>
            <person name="Scazzocchio C."/>
            <person name="Seiboth B."/>
            <person name="vanKuyk P.A."/>
            <person name="Wortman J."/>
            <person name="Dyer P.S."/>
            <person name="Grigoriev I.V."/>
        </authorList>
    </citation>
    <scope>NUCLEOTIDE SEQUENCE [LARGE SCALE GENOMIC DNA]</scope>
    <source>
        <strain evidence="13">CBS 101740 / IMI 381727 / IBT 21946</strain>
    </source>
</reference>
<evidence type="ECO:0000256" key="9">
    <source>
        <dbReference type="PROSITE-ProRule" id="PRU00175"/>
    </source>
</evidence>